<sequence>VSGDDEFELTNEESSDSDGEDEVAEIFRIKTNVSDFETPFCKVFKEFNCLLEIDPDVFTKNIDGFQTYDDYKDDWIYEWNKDVPWWPTCSWSDDGYCKGGNLPGAYIVGNTLHYQDLEWYDALKDSELKEEALKNKAIMEGMIDDNDESSNEGWRRWDNYEITNHDNEYENEHGDEKRHELCDDATQEMPICTIRRFKMIKYLFGQNEEYVTVKEGEYEDLTSTSEDACRAYQEIFRKMDEGWMDLAAKKSTKLVKYRSSGILCVIVVMLEYRRIYNTHPCS</sequence>
<protein>
    <submittedName>
        <fullName evidence="2">Uncharacterized protein</fullName>
    </submittedName>
</protein>
<evidence type="ECO:0000313" key="3">
    <source>
        <dbReference type="Proteomes" id="UP001151760"/>
    </source>
</evidence>
<comment type="caution">
    <text evidence="2">The sequence shown here is derived from an EMBL/GenBank/DDBJ whole genome shotgun (WGS) entry which is preliminary data.</text>
</comment>
<reference evidence="2" key="1">
    <citation type="journal article" date="2022" name="Int. J. Mol. Sci.">
        <title>Draft Genome of Tanacetum Coccineum: Genomic Comparison of Closely Related Tanacetum-Family Plants.</title>
        <authorList>
            <person name="Yamashiro T."/>
            <person name="Shiraishi A."/>
            <person name="Nakayama K."/>
            <person name="Satake H."/>
        </authorList>
    </citation>
    <scope>NUCLEOTIDE SEQUENCE</scope>
</reference>
<keyword evidence="3" id="KW-1185">Reference proteome</keyword>
<organism evidence="2 3">
    <name type="scientific">Tanacetum coccineum</name>
    <dbReference type="NCBI Taxonomy" id="301880"/>
    <lineage>
        <taxon>Eukaryota</taxon>
        <taxon>Viridiplantae</taxon>
        <taxon>Streptophyta</taxon>
        <taxon>Embryophyta</taxon>
        <taxon>Tracheophyta</taxon>
        <taxon>Spermatophyta</taxon>
        <taxon>Magnoliopsida</taxon>
        <taxon>eudicotyledons</taxon>
        <taxon>Gunneridae</taxon>
        <taxon>Pentapetalae</taxon>
        <taxon>asterids</taxon>
        <taxon>campanulids</taxon>
        <taxon>Asterales</taxon>
        <taxon>Asteraceae</taxon>
        <taxon>Asteroideae</taxon>
        <taxon>Anthemideae</taxon>
        <taxon>Anthemidinae</taxon>
        <taxon>Tanacetum</taxon>
    </lineage>
</organism>
<evidence type="ECO:0000313" key="2">
    <source>
        <dbReference type="EMBL" id="GJS84783.1"/>
    </source>
</evidence>
<feature type="region of interest" description="Disordered" evidence="1">
    <location>
        <begin position="1"/>
        <end position="21"/>
    </location>
</feature>
<dbReference type="EMBL" id="BQNB010011002">
    <property type="protein sequence ID" value="GJS84783.1"/>
    <property type="molecule type" value="Genomic_DNA"/>
</dbReference>
<name>A0ABQ4Z774_9ASTR</name>
<reference evidence="2" key="2">
    <citation type="submission" date="2022-01" db="EMBL/GenBank/DDBJ databases">
        <authorList>
            <person name="Yamashiro T."/>
            <person name="Shiraishi A."/>
            <person name="Satake H."/>
            <person name="Nakayama K."/>
        </authorList>
    </citation>
    <scope>NUCLEOTIDE SEQUENCE</scope>
</reference>
<feature type="non-terminal residue" evidence="2">
    <location>
        <position position="1"/>
    </location>
</feature>
<evidence type="ECO:0000256" key="1">
    <source>
        <dbReference type="SAM" id="MobiDB-lite"/>
    </source>
</evidence>
<accession>A0ABQ4Z774</accession>
<gene>
    <name evidence="2" type="ORF">Tco_0751324</name>
</gene>
<dbReference type="Proteomes" id="UP001151760">
    <property type="component" value="Unassembled WGS sequence"/>
</dbReference>
<proteinExistence type="predicted"/>